<dbReference type="GO" id="GO:0006265">
    <property type="term" value="P:DNA topological change"/>
    <property type="evidence" value="ECO:0007669"/>
    <property type="project" value="UniProtKB-UniRule"/>
</dbReference>
<comment type="caution">
    <text evidence="14">The sequence shown here is derived from an EMBL/GenBank/DDBJ whole genome shotgun (WGS) entry which is preliminary data.</text>
</comment>
<accession>A0A9D2GW58</accession>
<dbReference type="GO" id="GO:0006261">
    <property type="term" value="P:DNA-templated DNA replication"/>
    <property type="evidence" value="ECO:0007669"/>
    <property type="project" value="UniProtKB-UniRule"/>
</dbReference>
<comment type="subcellular location">
    <subcellularLocation>
        <location evidence="9">Cytoplasm</location>
    </subcellularLocation>
</comment>
<evidence type="ECO:0000259" key="13">
    <source>
        <dbReference type="PROSITE" id="PS52040"/>
    </source>
</evidence>
<comment type="subunit">
    <text evidence="8">Heterotetramer composed of ParC and ParE.</text>
</comment>
<gene>
    <name evidence="9 14" type="primary">gyrA</name>
    <name evidence="14" type="ORF">H9804_09235</name>
</gene>
<evidence type="ECO:0000256" key="5">
    <source>
        <dbReference type="ARBA" id="ARBA00023029"/>
    </source>
</evidence>
<reference evidence="14" key="2">
    <citation type="submission" date="2021-04" db="EMBL/GenBank/DDBJ databases">
        <authorList>
            <person name="Gilroy R."/>
        </authorList>
    </citation>
    <scope>NUCLEOTIDE SEQUENCE</scope>
    <source>
        <strain evidence="14">ChiW4-1371</strain>
    </source>
</reference>
<keyword evidence="4 9" id="KW-0067">ATP-binding</keyword>
<dbReference type="FunFam" id="3.90.199.10:FF:000001">
    <property type="entry name" value="DNA gyrase subunit A"/>
    <property type="match status" value="1"/>
</dbReference>
<evidence type="ECO:0000256" key="10">
    <source>
        <dbReference type="PROSITE-ProRule" id="PRU01384"/>
    </source>
</evidence>
<dbReference type="InterPro" id="IPR013758">
    <property type="entry name" value="Topo_IIA_A/C_ab"/>
</dbReference>
<comment type="catalytic activity">
    <reaction evidence="1 9 10">
        <text>ATP-dependent breakage, passage and rejoining of double-stranded DNA.</text>
        <dbReference type="EC" id="5.6.2.2"/>
    </reaction>
</comment>
<dbReference type="FunFam" id="3.30.1360.40:FF:000002">
    <property type="entry name" value="DNA gyrase subunit A"/>
    <property type="match status" value="1"/>
</dbReference>
<dbReference type="Gene3D" id="3.90.199.10">
    <property type="entry name" value="Topoisomerase II, domain 5"/>
    <property type="match status" value="1"/>
</dbReference>
<evidence type="ECO:0000313" key="15">
    <source>
        <dbReference type="Proteomes" id="UP000824176"/>
    </source>
</evidence>
<keyword evidence="6 9" id="KW-0238">DNA-binding</keyword>
<reference evidence="14" key="1">
    <citation type="journal article" date="2021" name="PeerJ">
        <title>Extensive microbial diversity within the chicken gut microbiome revealed by metagenomics and culture.</title>
        <authorList>
            <person name="Gilroy R."/>
            <person name="Ravi A."/>
            <person name="Getino M."/>
            <person name="Pursley I."/>
            <person name="Horton D.L."/>
            <person name="Alikhan N.F."/>
            <person name="Baker D."/>
            <person name="Gharbi K."/>
            <person name="Hall N."/>
            <person name="Watson M."/>
            <person name="Adriaenssens E.M."/>
            <person name="Foster-Nyarko E."/>
            <person name="Jarju S."/>
            <person name="Secka A."/>
            <person name="Antonio M."/>
            <person name="Oren A."/>
            <person name="Chaudhuri R.R."/>
            <person name="La Ragione R."/>
            <person name="Hildebrand F."/>
            <person name="Pallen M.J."/>
        </authorList>
    </citation>
    <scope>NUCLEOTIDE SEQUENCE</scope>
    <source>
        <strain evidence="14">ChiW4-1371</strain>
    </source>
</reference>
<feature type="region of interest" description="Disordered" evidence="12">
    <location>
        <begin position="805"/>
        <end position="824"/>
    </location>
</feature>
<dbReference type="PROSITE" id="PS52040">
    <property type="entry name" value="TOPO_IIA"/>
    <property type="match status" value="1"/>
</dbReference>
<dbReference type="InterPro" id="IPR013757">
    <property type="entry name" value="Topo_IIA_A_a_sf"/>
</dbReference>
<dbReference type="Gene3D" id="3.30.1360.40">
    <property type="match status" value="1"/>
</dbReference>
<comment type="subunit">
    <text evidence="9">Heterotetramer, composed of two GyrA and two GyrB chains. In the heterotetramer, GyrA contains the active site tyrosine that forms a transient covalent intermediate with DNA, while GyrB binds cofactors and catalyzes ATP hydrolysis.</text>
</comment>
<dbReference type="InterPro" id="IPR005743">
    <property type="entry name" value="GyrA"/>
</dbReference>
<protein>
    <recommendedName>
        <fullName evidence="9">DNA gyrase subunit A</fullName>
        <ecNumber evidence="9">5.6.2.2</ecNumber>
    </recommendedName>
</protein>
<evidence type="ECO:0000256" key="12">
    <source>
        <dbReference type="SAM" id="MobiDB-lite"/>
    </source>
</evidence>
<organism evidence="14 15">
    <name type="scientific">Candidatus Mucispirillum faecigallinarum</name>
    <dbReference type="NCBI Taxonomy" id="2838699"/>
    <lineage>
        <taxon>Bacteria</taxon>
        <taxon>Pseudomonadati</taxon>
        <taxon>Deferribacterota</taxon>
        <taxon>Deferribacteres</taxon>
        <taxon>Deferribacterales</taxon>
        <taxon>Mucispirillaceae</taxon>
        <taxon>Mucispirillum</taxon>
    </lineage>
</organism>
<dbReference type="GO" id="GO:0034335">
    <property type="term" value="F:DNA negative supercoiling activity"/>
    <property type="evidence" value="ECO:0007669"/>
    <property type="project" value="UniProtKB-ARBA"/>
</dbReference>
<evidence type="ECO:0000256" key="3">
    <source>
        <dbReference type="ARBA" id="ARBA00022741"/>
    </source>
</evidence>
<feature type="coiled-coil region" evidence="11">
    <location>
        <begin position="430"/>
        <end position="457"/>
    </location>
</feature>
<dbReference type="SUPFAM" id="SSF101904">
    <property type="entry name" value="GyrA/ParC C-terminal domain-like"/>
    <property type="match status" value="1"/>
</dbReference>
<evidence type="ECO:0000256" key="11">
    <source>
        <dbReference type="SAM" id="Coils"/>
    </source>
</evidence>
<proteinExistence type="inferred from homology"/>
<dbReference type="Gene3D" id="1.10.268.10">
    <property type="entry name" value="Topoisomerase, domain 3"/>
    <property type="match status" value="1"/>
</dbReference>
<keyword evidence="11" id="KW-0175">Coiled coil</keyword>
<dbReference type="Gene3D" id="2.120.10.90">
    <property type="entry name" value="DNA gyrase/topoisomerase IV, subunit A, C-terminal"/>
    <property type="match status" value="1"/>
</dbReference>
<evidence type="ECO:0000256" key="9">
    <source>
        <dbReference type="HAMAP-Rule" id="MF_01897"/>
    </source>
</evidence>
<dbReference type="NCBIfam" id="NF004043">
    <property type="entry name" value="PRK05560.1"/>
    <property type="match status" value="1"/>
</dbReference>
<dbReference type="Pfam" id="PF00521">
    <property type="entry name" value="DNA_topoisoIV"/>
    <property type="match status" value="1"/>
</dbReference>
<dbReference type="Pfam" id="PF03989">
    <property type="entry name" value="DNA_gyraseA_C"/>
    <property type="match status" value="6"/>
</dbReference>
<dbReference type="Proteomes" id="UP000824176">
    <property type="component" value="Unassembled WGS sequence"/>
</dbReference>
<name>A0A9D2GW58_9BACT</name>
<evidence type="ECO:0000256" key="2">
    <source>
        <dbReference type="ARBA" id="ARBA00008263"/>
    </source>
</evidence>
<dbReference type="NCBIfam" id="TIGR01063">
    <property type="entry name" value="gyrA"/>
    <property type="match status" value="1"/>
</dbReference>
<dbReference type="GO" id="GO:0005737">
    <property type="term" value="C:cytoplasm"/>
    <property type="evidence" value="ECO:0007669"/>
    <property type="project" value="UniProtKB-SubCell"/>
</dbReference>
<feature type="domain" description="Topo IIA-type catalytic" evidence="13">
    <location>
        <begin position="35"/>
        <end position="499"/>
    </location>
</feature>
<dbReference type="GO" id="GO:0005524">
    <property type="term" value="F:ATP binding"/>
    <property type="evidence" value="ECO:0007669"/>
    <property type="project" value="UniProtKB-UniRule"/>
</dbReference>
<comment type="function">
    <text evidence="9">A type II topoisomerase that negatively supercoils closed circular double-stranded (ds) DNA in an ATP-dependent manner to modulate DNA topology and maintain chromosomes in an underwound state. Negative supercoiling favors strand separation, and DNA replication, transcription, recombination and repair, all of which involve strand separation. Also able to catalyze the interconversion of other topological isomers of dsDNA rings, including catenanes and knotted rings. Type II topoisomerases break and join 2 DNA strands simultaneously in an ATP-dependent manner.</text>
</comment>
<dbReference type="GO" id="GO:0009330">
    <property type="term" value="C:DNA topoisomerase type II (double strand cut, ATP-hydrolyzing) complex"/>
    <property type="evidence" value="ECO:0007669"/>
    <property type="project" value="TreeGrafter"/>
</dbReference>
<evidence type="ECO:0000256" key="6">
    <source>
        <dbReference type="ARBA" id="ARBA00023125"/>
    </source>
</evidence>
<dbReference type="SMART" id="SM00434">
    <property type="entry name" value="TOP4c"/>
    <property type="match status" value="1"/>
</dbReference>
<keyword evidence="9" id="KW-0963">Cytoplasm</keyword>
<dbReference type="InterPro" id="IPR035516">
    <property type="entry name" value="Gyrase/topoIV_suA_C"/>
</dbReference>
<dbReference type="FunFam" id="1.10.268.10:FF:000001">
    <property type="entry name" value="DNA gyrase subunit A"/>
    <property type="match status" value="1"/>
</dbReference>
<dbReference type="SUPFAM" id="SSF56719">
    <property type="entry name" value="Type II DNA topoisomerase"/>
    <property type="match status" value="1"/>
</dbReference>
<evidence type="ECO:0000256" key="8">
    <source>
        <dbReference type="ARBA" id="ARBA00063644"/>
    </source>
</evidence>
<dbReference type="InterPro" id="IPR002205">
    <property type="entry name" value="Topo_IIA_dom_A"/>
</dbReference>
<dbReference type="InterPro" id="IPR006691">
    <property type="entry name" value="GyrA/parC_rep"/>
</dbReference>
<sequence>MSDMLDKNIQDVSIEDTLKNSYLDYAMSVIAGRALPDVRDGLKPVHRRVLFTMNEMGVQYNKPNKKSARIVGDTMGKLHPHGDSAIYDALVRLAQDFSMRYPLVIGQGNFGSIDGDSAAASRYTEARMARISDELMADIDCNTVDFMPNYDGSMSEPTVFPTKIPNLLINGISGIAVGMATNIPPHNLTEVMDGLLYMIDEENYTEEGLFNIIKGPDFPTSGIIMGKGDIINAYKTGRASIRIRARAEIVEVKGGKEQIVITEIPYQVNKSVLVEKIAELVNDKKIPGITDIRDVSSMKGIKILIDVKKGESAEVILNRLYKFTALESSFGFNMVALVGGRPQLLTLENILTEFLNHRIEVVTRRTRYKLMKAEERMHIVEGLRIAVQNIDEVVKIIKESKDTPTAKKALMDRFDLSEVQSQAILDMRLAKITGLEIDKLNEEYEQLKKDIEYYNSILNSKSKLMSVIREEIVDIKTRYGDERKTEIADSVDDIDYEDLIPNDEMVVTITHNGYIKRTLLNNFTAQKRGGKGKIGAANKNEDFVEEIIYTTNKSHLFIFTTKGKVHFLKVYQIPEQSRDSKGRHISNLLSLDENEKIASFLTLPEKDDTKSIFFATKYGVVKRVKTVEFKSGRSGIIALNLKDNDEIVTTLLTGDDDKVFLATRDGKTIQFSVEDVRPMGRTATGVRGIMLERDDVVVSAEVVEEDSPLLAVTSLGYGKGTDKDEYRLQSRGGKGLKLMKLTSKTGLVVGVRQIHPEEDDIMLITKNGKTIRIAASEVSVIGRNTQGTRLMNTSGDEIISFTVVPKDDSENDEENQGEDNGSNS</sequence>
<keyword evidence="3 9" id="KW-0547">Nucleotide-binding</keyword>
<dbReference type="HAMAP" id="MF_01897">
    <property type="entry name" value="GyrA"/>
    <property type="match status" value="1"/>
</dbReference>
<dbReference type="PANTHER" id="PTHR43493">
    <property type="entry name" value="DNA GYRASE/TOPOISOMERASE SUBUNIT A"/>
    <property type="match status" value="1"/>
</dbReference>
<evidence type="ECO:0000256" key="7">
    <source>
        <dbReference type="ARBA" id="ARBA00023235"/>
    </source>
</evidence>
<keyword evidence="7 9" id="KW-0413">Isomerase</keyword>
<keyword evidence="5 9" id="KW-0799">Topoisomerase</keyword>
<dbReference type="FunFam" id="2.120.10.90:FF:000005">
    <property type="entry name" value="DNA topoisomerase 4 subunit A"/>
    <property type="match status" value="1"/>
</dbReference>
<dbReference type="AlphaFoldDB" id="A0A9D2GW58"/>
<evidence type="ECO:0000313" key="14">
    <source>
        <dbReference type="EMBL" id="HIZ90120.1"/>
    </source>
</evidence>
<dbReference type="CDD" id="cd00187">
    <property type="entry name" value="TOP4c"/>
    <property type="match status" value="1"/>
</dbReference>
<dbReference type="NCBIfam" id="NF004044">
    <property type="entry name" value="PRK05561.1"/>
    <property type="match status" value="1"/>
</dbReference>
<comment type="similarity">
    <text evidence="2 9">Belongs to the type II topoisomerase GyrA/ParC subunit family.</text>
</comment>
<dbReference type="EMBL" id="DXAQ01000138">
    <property type="protein sequence ID" value="HIZ90120.1"/>
    <property type="molecule type" value="Genomic_DNA"/>
</dbReference>
<dbReference type="GO" id="GO:0005694">
    <property type="term" value="C:chromosome"/>
    <property type="evidence" value="ECO:0007669"/>
    <property type="project" value="InterPro"/>
</dbReference>
<evidence type="ECO:0000256" key="1">
    <source>
        <dbReference type="ARBA" id="ARBA00000185"/>
    </source>
</evidence>
<dbReference type="InterPro" id="IPR050220">
    <property type="entry name" value="Type_II_DNA_Topoisomerases"/>
</dbReference>
<dbReference type="GO" id="GO:0003677">
    <property type="term" value="F:DNA binding"/>
    <property type="evidence" value="ECO:0007669"/>
    <property type="project" value="UniProtKB-UniRule"/>
</dbReference>
<feature type="active site" description="O-(5'-phospho-DNA)-tyrosine intermediate" evidence="9 10">
    <location>
        <position position="123"/>
    </location>
</feature>
<evidence type="ECO:0000256" key="4">
    <source>
        <dbReference type="ARBA" id="ARBA00022840"/>
    </source>
</evidence>
<dbReference type="EC" id="5.6.2.2" evidence="9"/>
<comment type="miscellaneous">
    <text evidence="9">Few gyrases are as efficient as E.coli at forming negative supercoils. Not all organisms have 2 type II topoisomerases; in organisms with a single type II topoisomerase this enzyme also has to decatenate newly replicated chromosomes.</text>
</comment>
<dbReference type="InterPro" id="IPR013760">
    <property type="entry name" value="Topo_IIA-like_dom_sf"/>
</dbReference>
<dbReference type="PANTHER" id="PTHR43493:SF5">
    <property type="entry name" value="DNA GYRASE SUBUNIT A, CHLOROPLASTIC_MITOCHONDRIAL"/>
    <property type="match status" value="1"/>
</dbReference>
<feature type="short sequence motif" description="GyrA-box" evidence="9">
    <location>
        <begin position="526"/>
        <end position="532"/>
    </location>
</feature>